<proteinExistence type="predicted"/>
<reference evidence="1" key="1">
    <citation type="journal article" date="2014" name="Int. J. Syst. Evol. Microbiol.">
        <title>Complete genome sequence of Corynebacterium casei LMG S-19264T (=DSM 44701T), isolated from a smear-ripened cheese.</title>
        <authorList>
            <consortium name="US DOE Joint Genome Institute (JGI-PGF)"/>
            <person name="Walter F."/>
            <person name="Albersmeier A."/>
            <person name="Kalinowski J."/>
            <person name="Ruckert C."/>
        </authorList>
    </citation>
    <scope>NUCLEOTIDE SEQUENCE</scope>
    <source>
        <strain evidence="1">CGMCC 4.7308</strain>
    </source>
</reference>
<gene>
    <name evidence="1" type="ORF">GCM10011594_40020</name>
</gene>
<evidence type="ECO:0008006" key="3">
    <source>
        <dbReference type="Google" id="ProtNLM"/>
    </source>
</evidence>
<organism evidence="1 2">
    <name type="scientific">Nakamurella endophytica</name>
    <dbReference type="NCBI Taxonomy" id="1748367"/>
    <lineage>
        <taxon>Bacteria</taxon>
        <taxon>Bacillati</taxon>
        <taxon>Actinomycetota</taxon>
        <taxon>Actinomycetes</taxon>
        <taxon>Nakamurellales</taxon>
        <taxon>Nakamurellaceae</taxon>
        <taxon>Nakamurella</taxon>
    </lineage>
</organism>
<evidence type="ECO:0000313" key="2">
    <source>
        <dbReference type="Proteomes" id="UP000655208"/>
    </source>
</evidence>
<accession>A0A917WM99</accession>
<keyword evidence="2" id="KW-1185">Reference proteome</keyword>
<comment type="caution">
    <text evidence="1">The sequence shown here is derived from an EMBL/GenBank/DDBJ whole genome shotgun (WGS) entry which is preliminary data.</text>
</comment>
<dbReference type="EMBL" id="BMNA01000015">
    <property type="protein sequence ID" value="GGM16012.1"/>
    <property type="molecule type" value="Genomic_DNA"/>
</dbReference>
<dbReference type="Proteomes" id="UP000655208">
    <property type="component" value="Unassembled WGS sequence"/>
</dbReference>
<protein>
    <recommendedName>
        <fullName evidence="3">IrrE N-terminal-like domain-containing protein</fullName>
    </recommendedName>
</protein>
<evidence type="ECO:0000313" key="1">
    <source>
        <dbReference type="EMBL" id="GGM16012.1"/>
    </source>
</evidence>
<name>A0A917WM99_9ACTN</name>
<sequence>MPATARRRIQAVLTQLQPLIPTPWDITVLVDRIAQQRRRPVTLQSWDFGTWTQRDSSRPTGLWIPSARADWIFYSDTATAISREQTIGHELGHLLLGHTPRLGDAPPELLTALTPALPQDLARDMLAMARTGYEKQDEALVEEFGTTLIRFGATLQTRQEPQDELGRLTDSLR</sequence>
<reference evidence="1" key="2">
    <citation type="submission" date="2020-09" db="EMBL/GenBank/DDBJ databases">
        <authorList>
            <person name="Sun Q."/>
            <person name="Zhou Y."/>
        </authorList>
    </citation>
    <scope>NUCLEOTIDE SEQUENCE</scope>
    <source>
        <strain evidence="1">CGMCC 4.7308</strain>
    </source>
</reference>
<dbReference type="AlphaFoldDB" id="A0A917WM99"/>